<dbReference type="Ensembl" id="ENSCCRT00015035629.1">
    <property type="protein sequence ID" value="ENSCCRP00015034427.1"/>
    <property type="gene ID" value="ENSCCRG00015014336.1"/>
</dbReference>
<feature type="region of interest" description="Disordered" evidence="8">
    <location>
        <begin position="91"/>
        <end position="115"/>
    </location>
</feature>
<keyword evidence="6" id="KW-0675">Receptor</keyword>
<reference evidence="11" key="1">
    <citation type="submission" date="2025-05" db="UniProtKB">
        <authorList>
            <consortium name="Ensembl"/>
        </authorList>
    </citation>
    <scope>IDENTIFICATION</scope>
</reference>
<dbReference type="Gene3D" id="3.40.50.11530">
    <property type="match status" value="1"/>
</dbReference>
<feature type="compositionally biased region" description="Acidic residues" evidence="8">
    <location>
        <begin position="98"/>
        <end position="107"/>
    </location>
</feature>
<organism evidence="11 12">
    <name type="scientific">Cyprinus carpio</name>
    <name type="common">Common carp</name>
    <dbReference type="NCBI Taxonomy" id="7962"/>
    <lineage>
        <taxon>Eukaryota</taxon>
        <taxon>Metazoa</taxon>
        <taxon>Chordata</taxon>
        <taxon>Craniata</taxon>
        <taxon>Vertebrata</taxon>
        <taxon>Euteleostomi</taxon>
        <taxon>Actinopterygii</taxon>
        <taxon>Neopterygii</taxon>
        <taxon>Teleostei</taxon>
        <taxon>Ostariophysi</taxon>
        <taxon>Cypriniformes</taxon>
        <taxon>Cyprinidae</taxon>
        <taxon>Cyprininae</taxon>
        <taxon>Cyprinus</taxon>
    </lineage>
</organism>
<dbReference type="Pfam" id="PF08357">
    <property type="entry name" value="SEFIR"/>
    <property type="match status" value="1"/>
</dbReference>
<keyword evidence="4" id="KW-1133">Transmembrane helix</keyword>
<keyword evidence="5" id="KW-0472">Membrane</keyword>
<evidence type="ECO:0000313" key="12">
    <source>
        <dbReference type="Proteomes" id="UP000694700"/>
    </source>
</evidence>
<evidence type="ECO:0000256" key="4">
    <source>
        <dbReference type="ARBA" id="ARBA00022989"/>
    </source>
</evidence>
<accession>A0A8C1UAG5</accession>
<dbReference type="GO" id="GO:0030368">
    <property type="term" value="F:interleukin-17 receptor activity"/>
    <property type="evidence" value="ECO:0007669"/>
    <property type="project" value="InterPro"/>
</dbReference>
<keyword evidence="7" id="KW-0325">Glycoprotein</keyword>
<comment type="subcellular location">
    <subcellularLocation>
        <location evidence="1">Membrane</location>
        <topology evidence="1">Single-pass type I membrane protein</topology>
    </subcellularLocation>
</comment>
<evidence type="ECO:0000256" key="9">
    <source>
        <dbReference type="SAM" id="SignalP"/>
    </source>
</evidence>
<sequence>MSVWPLLLLSVPLWVFTRALERVELRAGHALTCGQGIIYCEVNSGGRTCIQDDEHVYVSSLDAYSVQCQKQQTWSLCLKVLVNVTVTDADQAVTGDGSGDEEAEEPHEEMHGGAHQEDLDNMTSAATVRVCYTYSSQSHSSTLRFTVRSSALDDKATLQVWMSLVVEIPEAELGSSVVVHSSCTNTCNHAQSKLVDLPSKEEVCSKGLDAIFCKAPPKLHKKTDNVTGAMKLYVANEDKESFQEFSACQKLGRKGRCLKVEWNNASHEFELLLSSVAPCLCFEIWGNFPRTEYCPFLNETAVSGSSVSVSLAETEAHHKALVWSLSAPCRLEAQLWLCRKGSGLDSSCHAVSSRSQVHTRLNDSWIETQHRHWQLKGEFVQVERHPSLCVKVKVAGTDGFLGPVCPFEVSRDRWSVPLVLCALLVSLSVLAAYAVQGTLKSCVFRWLKVDDVKPAAGGVEVLLVCPPDADCTVTEPVCRLCSSLSAVGFSVSLDLWSRSEISALGPVPWLHSCLDRVQRRGGKAVLVLTQAACERAEEWGCRVAQRKPEEERKTWVNRGVQSLTCSEVFDASLSCILADYLLGRAGERFMLVWFDGQSPATALPEFFRELPLFSLPSQSLDFIMELTQGPRKGQRVSERWVRGGALRAVSGALQGLAGATGHMRARLPRDSVEPETEEAWETVRLQADQSNPAVHTKTDTAGWV</sequence>
<evidence type="ECO:0000313" key="11">
    <source>
        <dbReference type="Ensembl" id="ENSCCRP00015034427.1"/>
    </source>
</evidence>
<dbReference type="Proteomes" id="UP000694700">
    <property type="component" value="Unplaced"/>
</dbReference>
<keyword evidence="3 9" id="KW-0732">Signal</keyword>
<name>A0A8C1UAG5_CYPCA</name>
<dbReference type="InterPro" id="IPR013568">
    <property type="entry name" value="SEFIR_dom"/>
</dbReference>
<evidence type="ECO:0000256" key="1">
    <source>
        <dbReference type="ARBA" id="ARBA00004479"/>
    </source>
</evidence>
<evidence type="ECO:0000256" key="3">
    <source>
        <dbReference type="ARBA" id="ARBA00022729"/>
    </source>
</evidence>
<keyword evidence="2" id="KW-0812">Transmembrane</keyword>
<feature type="signal peptide" evidence="9">
    <location>
        <begin position="1"/>
        <end position="19"/>
    </location>
</feature>
<dbReference type="Ensembl" id="ENSCCRT00015035627.1">
    <property type="protein sequence ID" value="ENSCCRP00015034425.1"/>
    <property type="gene ID" value="ENSCCRG00015014336.1"/>
</dbReference>
<dbReference type="AlphaFoldDB" id="A0A8C1UAG5"/>
<evidence type="ECO:0000256" key="5">
    <source>
        <dbReference type="ARBA" id="ARBA00023136"/>
    </source>
</evidence>
<evidence type="ECO:0000259" key="10">
    <source>
        <dbReference type="PROSITE" id="PS51534"/>
    </source>
</evidence>
<proteinExistence type="predicted"/>
<feature type="chain" id="PRO_5044676779" description="SEFIR domain-containing protein" evidence="9">
    <location>
        <begin position="20"/>
        <end position="704"/>
    </location>
</feature>
<evidence type="ECO:0000256" key="7">
    <source>
        <dbReference type="ARBA" id="ARBA00023180"/>
    </source>
</evidence>
<evidence type="ECO:0000256" key="2">
    <source>
        <dbReference type="ARBA" id="ARBA00022692"/>
    </source>
</evidence>
<evidence type="ECO:0000256" key="8">
    <source>
        <dbReference type="SAM" id="MobiDB-lite"/>
    </source>
</evidence>
<feature type="domain" description="SEFIR" evidence="10">
    <location>
        <begin position="458"/>
        <end position="624"/>
    </location>
</feature>
<protein>
    <recommendedName>
        <fullName evidence="10">SEFIR domain-containing protein</fullName>
    </recommendedName>
</protein>
<dbReference type="PANTHER" id="PTHR15583">
    <property type="entry name" value="INTERLEUKIN-17 RECEPTOR"/>
    <property type="match status" value="1"/>
</dbReference>
<dbReference type="GO" id="GO:0016020">
    <property type="term" value="C:membrane"/>
    <property type="evidence" value="ECO:0007669"/>
    <property type="project" value="UniProtKB-SubCell"/>
</dbReference>
<evidence type="ECO:0000256" key="6">
    <source>
        <dbReference type="ARBA" id="ARBA00023170"/>
    </source>
</evidence>
<dbReference type="PANTHER" id="PTHR15583:SF12">
    <property type="entry name" value="INTERLEUKIN-17 RECEPTOR C"/>
    <property type="match status" value="1"/>
</dbReference>
<dbReference type="PROSITE" id="PS51534">
    <property type="entry name" value="SEFIR"/>
    <property type="match status" value="1"/>
</dbReference>
<dbReference type="InterPro" id="IPR039465">
    <property type="entry name" value="IL-17_rcpt-like"/>
</dbReference>